<name>A0A7W3IRW0_9ACTN</name>
<sequence>MSGRLGGLRPVGVLGLAWGAVLLSRGDQLFASLEGRLAVGIESDAITVLGLRHAGQGLVQLIAPRRFARLYTGIDLLHAASMVALAVRDPTRRRAAGVSAGVAALSAAASARSAGFGRR</sequence>
<protein>
    <submittedName>
        <fullName evidence="1">Uncharacterized protein</fullName>
    </submittedName>
</protein>
<accession>A0A7W3IRW0</accession>
<organism evidence="1 2">
    <name type="scientific">Microlunatus kandeliicorticis</name>
    <dbReference type="NCBI Taxonomy" id="1759536"/>
    <lineage>
        <taxon>Bacteria</taxon>
        <taxon>Bacillati</taxon>
        <taxon>Actinomycetota</taxon>
        <taxon>Actinomycetes</taxon>
        <taxon>Propionibacteriales</taxon>
        <taxon>Propionibacteriaceae</taxon>
        <taxon>Microlunatus</taxon>
    </lineage>
</organism>
<dbReference type="EMBL" id="JACGWT010000002">
    <property type="protein sequence ID" value="MBA8794087.1"/>
    <property type="molecule type" value="Genomic_DNA"/>
</dbReference>
<keyword evidence="2" id="KW-1185">Reference proteome</keyword>
<comment type="caution">
    <text evidence="1">The sequence shown here is derived from an EMBL/GenBank/DDBJ whole genome shotgun (WGS) entry which is preliminary data.</text>
</comment>
<proteinExistence type="predicted"/>
<evidence type="ECO:0000313" key="1">
    <source>
        <dbReference type="EMBL" id="MBA8794087.1"/>
    </source>
</evidence>
<reference evidence="1 2" key="1">
    <citation type="submission" date="2020-07" db="EMBL/GenBank/DDBJ databases">
        <title>Sequencing the genomes of 1000 actinobacteria strains.</title>
        <authorList>
            <person name="Klenk H.-P."/>
        </authorList>
    </citation>
    <scope>NUCLEOTIDE SEQUENCE [LARGE SCALE GENOMIC DNA]</scope>
    <source>
        <strain evidence="1 2">DSM 100723</strain>
    </source>
</reference>
<dbReference type="RefSeq" id="WP_182559606.1">
    <property type="nucleotide sequence ID" value="NZ_JACGWT010000002.1"/>
</dbReference>
<evidence type="ECO:0000313" key="2">
    <source>
        <dbReference type="Proteomes" id="UP000523079"/>
    </source>
</evidence>
<dbReference type="AlphaFoldDB" id="A0A7W3IRW0"/>
<dbReference type="Proteomes" id="UP000523079">
    <property type="component" value="Unassembled WGS sequence"/>
</dbReference>
<gene>
    <name evidence="1" type="ORF">FHX74_001692</name>
</gene>